<keyword evidence="5" id="KW-0378">Hydrolase</keyword>
<dbReference type="EMBL" id="JAXOVW010000045">
    <property type="protein sequence ID" value="MDZ5608991.1"/>
    <property type="molecule type" value="Genomic_DNA"/>
</dbReference>
<feature type="transmembrane region" description="Helical" evidence="3">
    <location>
        <begin position="359"/>
        <end position="380"/>
    </location>
</feature>
<feature type="transmembrane region" description="Helical" evidence="3">
    <location>
        <begin position="400"/>
        <end position="421"/>
    </location>
</feature>
<dbReference type="GO" id="GO:0016787">
    <property type="term" value="F:hydrolase activity"/>
    <property type="evidence" value="ECO:0007669"/>
    <property type="project" value="UniProtKB-KW"/>
</dbReference>
<accession>A0ABU5K042</accession>
<dbReference type="Proteomes" id="UP001291930">
    <property type="component" value="Unassembled WGS sequence"/>
</dbReference>
<dbReference type="InterPro" id="IPR001466">
    <property type="entry name" value="Beta-lactam-related"/>
</dbReference>
<dbReference type="EC" id="3.1.1.103" evidence="5"/>
<dbReference type="SUPFAM" id="SSF56601">
    <property type="entry name" value="beta-lactamase/transpeptidase-like"/>
    <property type="match status" value="1"/>
</dbReference>
<evidence type="ECO:0000313" key="6">
    <source>
        <dbReference type="Proteomes" id="UP001291930"/>
    </source>
</evidence>
<dbReference type="PANTHER" id="PTHR46825:SF11">
    <property type="entry name" value="PENICILLIN-BINDING PROTEIN 4"/>
    <property type="match status" value="1"/>
</dbReference>
<evidence type="ECO:0000259" key="4">
    <source>
        <dbReference type="Pfam" id="PF00144"/>
    </source>
</evidence>
<feature type="domain" description="Beta-lactamase-related" evidence="4">
    <location>
        <begin position="15"/>
        <end position="334"/>
    </location>
</feature>
<dbReference type="InterPro" id="IPR050491">
    <property type="entry name" value="AmpC-like"/>
</dbReference>
<sequence length="478" mass="54565">MNADVGSAKNDYNALDQIIEQQMKKSKIPGMSVVVVKGDTVIYSKGIGHINDHSNKMVTSSTLFELGSTSKAFTSLAILTLAQNEQIDLKAPVSRYIPGFHAMYHGEKQEITIEQLIHHTSGIPLSSIARIKADSSEKALQHTVENINGIELDRKPGTAFQYATINYDVLGYIIQKISRQTYEEYITEQIFKPLNLSRTYAGRQDVYKDEFAEGFKLNFFKASAYEAPEYKGNTPAGYIIMNANDLAKWLQYQLNENNSIIKKSHEPDLKVRTEEYGVYYNYGWYIKKDKHHTQELFHGGSNPNYSSFFIIRPEENLAIGVLANMNSAYTELAARKVLHTVANEKANSNMTDPFQFIDALSVIVFTLCIFVNFIITYRAFVFIKEMHRGIRGWQVLNRRVVLSIAMWLFVLILGFLIPSLISQVFFKGLPWDLILIWGPYSLRYLSIGFYVMLIGVCVFRIIKSFTKLETKRGKVYEC</sequence>
<organism evidence="5 6">
    <name type="scientific">Bacillus bingmayongensis</name>
    <dbReference type="NCBI Taxonomy" id="1150157"/>
    <lineage>
        <taxon>Bacteria</taxon>
        <taxon>Bacillati</taxon>
        <taxon>Bacillota</taxon>
        <taxon>Bacilli</taxon>
        <taxon>Bacillales</taxon>
        <taxon>Bacillaceae</taxon>
        <taxon>Bacillus</taxon>
    </lineage>
</organism>
<dbReference type="InterPro" id="IPR012338">
    <property type="entry name" value="Beta-lactam/transpept-like"/>
</dbReference>
<evidence type="ECO:0000256" key="2">
    <source>
        <dbReference type="ARBA" id="ARBA00023136"/>
    </source>
</evidence>
<keyword evidence="3" id="KW-1133">Transmembrane helix</keyword>
<name>A0ABU5K042_9BACI</name>
<proteinExistence type="predicted"/>
<keyword evidence="6" id="KW-1185">Reference proteome</keyword>
<evidence type="ECO:0000256" key="3">
    <source>
        <dbReference type="SAM" id="Phobius"/>
    </source>
</evidence>
<keyword evidence="2 3" id="KW-0472">Membrane</keyword>
<dbReference type="Pfam" id="PF00144">
    <property type="entry name" value="Beta-lactamase"/>
    <property type="match status" value="1"/>
</dbReference>
<gene>
    <name evidence="5" type="ORF">U2I54_18440</name>
</gene>
<keyword evidence="3" id="KW-0812">Transmembrane</keyword>
<dbReference type="RefSeq" id="WP_374218567.1">
    <property type="nucleotide sequence ID" value="NZ_JAXOVW010000045.1"/>
</dbReference>
<feature type="transmembrane region" description="Helical" evidence="3">
    <location>
        <begin position="441"/>
        <end position="462"/>
    </location>
</feature>
<dbReference type="Gene3D" id="3.40.710.10">
    <property type="entry name" value="DD-peptidase/beta-lactamase superfamily"/>
    <property type="match status" value="1"/>
</dbReference>
<protein>
    <submittedName>
        <fullName evidence="5">Serine hydrolase domain-containing protein</fullName>
        <ecNumber evidence="5">3.1.1.103</ecNumber>
    </submittedName>
</protein>
<dbReference type="PANTHER" id="PTHR46825">
    <property type="entry name" value="D-ALANYL-D-ALANINE-CARBOXYPEPTIDASE/ENDOPEPTIDASE AMPH"/>
    <property type="match status" value="1"/>
</dbReference>
<evidence type="ECO:0000313" key="5">
    <source>
        <dbReference type="EMBL" id="MDZ5608991.1"/>
    </source>
</evidence>
<comment type="caution">
    <text evidence="5">The sequence shown here is derived from an EMBL/GenBank/DDBJ whole genome shotgun (WGS) entry which is preliminary data.</text>
</comment>
<comment type="subcellular location">
    <subcellularLocation>
        <location evidence="1">Membrane</location>
    </subcellularLocation>
</comment>
<reference evidence="6" key="1">
    <citation type="submission" date="2023-11" db="EMBL/GenBank/DDBJ databases">
        <title>Genome Sequence of Bacillus pseudomycoides stain BUPM19.</title>
        <authorList>
            <person name="Farhat A."/>
        </authorList>
    </citation>
    <scope>NUCLEOTIDE SEQUENCE [LARGE SCALE GENOMIC DNA]</scope>
    <source>
        <strain evidence="6">BUPM19</strain>
    </source>
</reference>
<evidence type="ECO:0000256" key="1">
    <source>
        <dbReference type="ARBA" id="ARBA00004370"/>
    </source>
</evidence>